<evidence type="ECO:0000313" key="2">
    <source>
        <dbReference type="Proteomes" id="UP001519460"/>
    </source>
</evidence>
<dbReference type="AlphaFoldDB" id="A0ABD0JDN2"/>
<organism evidence="1 2">
    <name type="scientific">Batillaria attramentaria</name>
    <dbReference type="NCBI Taxonomy" id="370345"/>
    <lineage>
        <taxon>Eukaryota</taxon>
        <taxon>Metazoa</taxon>
        <taxon>Spiralia</taxon>
        <taxon>Lophotrochozoa</taxon>
        <taxon>Mollusca</taxon>
        <taxon>Gastropoda</taxon>
        <taxon>Caenogastropoda</taxon>
        <taxon>Sorbeoconcha</taxon>
        <taxon>Cerithioidea</taxon>
        <taxon>Batillariidae</taxon>
        <taxon>Batillaria</taxon>
    </lineage>
</organism>
<dbReference type="Proteomes" id="UP001519460">
    <property type="component" value="Unassembled WGS sequence"/>
</dbReference>
<gene>
    <name evidence="1" type="ORF">BaRGS_00035734</name>
</gene>
<name>A0ABD0JDN2_9CAEN</name>
<dbReference type="EMBL" id="JACVVK020000485">
    <property type="protein sequence ID" value="KAK7471637.1"/>
    <property type="molecule type" value="Genomic_DNA"/>
</dbReference>
<evidence type="ECO:0000313" key="1">
    <source>
        <dbReference type="EMBL" id="KAK7471637.1"/>
    </source>
</evidence>
<sequence>MSCQESVIQKENPMKIPDFEEMRNYNIVILLSDDSGAVLDGLVTAFRQTSTRKHSRHPELLLIGKAVGVGGNDDVYLHNGSLISGYIDGLL</sequence>
<comment type="caution">
    <text evidence="1">The sequence shown here is derived from an EMBL/GenBank/DDBJ whole genome shotgun (WGS) entry which is preliminary data.</text>
</comment>
<reference evidence="1 2" key="1">
    <citation type="journal article" date="2023" name="Sci. Data">
        <title>Genome assembly of the Korean intertidal mud-creeper Batillaria attramentaria.</title>
        <authorList>
            <person name="Patra A.K."/>
            <person name="Ho P.T."/>
            <person name="Jun S."/>
            <person name="Lee S.J."/>
            <person name="Kim Y."/>
            <person name="Won Y.J."/>
        </authorList>
    </citation>
    <scope>NUCLEOTIDE SEQUENCE [LARGE SCALE GENOMIC DNA]</scope>
    <source>
        <strain evidence="1">Wonlab-2016</strain>
    </source>
</reference>
<accession>A0ABD0JDN2</accession>
<protein>
    <submittedName>
        <fullName evidence="1">Uncharacterized protein</fullName>
    </submittedName>
</protein>
<keyword evidence="2" id="KW-1185">Reference proteome</keyword>
<proteinExistence type="predicted"/>